<keyword evidence="2" id="KW-1185">Reference proteome</keyword>
<reference evidence="1 2" key="1">
    <citation type="submission" date="2021-10" db="EMBL/GenBank/DDBJ databases">
        <title>Streptomyces gossypii sp. nov., isolated from soil collected from cotton field.</title>
        <authorList>
            <person name="Ge X."/>
            <person name="Chen X."/>
            <person name="Liu W."/>
        </authorList>
    </citation>
    <scope>NUCLEOTIDE SEQUENCE [LARGE SCALE GENOMIC DNA]</scope>
    <source>
        <strain evidence="1 2">N2-109</strain>
    </source>
</reference>
<proteinExistence type="predicted"/>
<dbReference type="Proteomes" id="UP001156389">
    <property type="component" value="Unassembled WGS sequence"/>
</dbReference>
<gene>
    <name evidence="1" type="ORF">LHJ74_32920</name>
</gene>
<organism evidence="1 2">
    <name type="scientific">Streptomyces gossypii</name>
    <dbReference type="NCBI Taxonomy" id="2883101"/>
    <lineage>
        <taxon>Bacteria</taxon>
        <taxon>Bacillati</taxon>
        <taxon>Actinomycetota</taxon>
        <taxon>Actinomycetes</taxon>
        <taxon>Kitasatosporales</taxon>
        <taxon>Streptomycetaceae</taxon>
        <taxon>Streptomyces</taxon>
    </lineage>
</organism>
<dbReference type="EMBL" id="JAJAGO010000024">
    <property type="protein sequence ID" value="MCT2594660.1"/>
    <property type="molecule type" value="Genomic_DNA"/>
</dbReference>
<sequence>MDNKAYERLRPHVGALVWDEARKCVGVLMAVGAFRSPQVPADAASPPPLAYIRPPAGGCEWTTELEAVSVLPPTEALLAKVRCKNEQSTGDQYGRRG</sequence>
<dbReference type="RefSeq" id="WP_260222008.1">
    <property type="nucleotide sequence ID" value="NZ_JAJAGO010000024.1"/>
</dbReference>
<protein>
    <submittedName>
        <fullName evidence="1">Uncharacterized protein</fullName>
    </submittedName>
</protein>
<accession>A0ABT2K3A8</accession>
<name>A0ABT2K3A8_9ACTN</name>
<evidence type="ECO:0000313" key="2">
    <source>
        <dbReference type="Proteomes" id="UP001156389"/>
    </source>
</evidence>
<evidence type="ECO:0000313" key="1">
    <source>
        <dbReference type="EMBL" id="MCT2594660.1"/>
    </source>
</evidence>
<comment type="caution">
    <text evidence="1">The sequence shown here is derived from an EMBL/GenBank/DDBJ whole genome shotgun (WGS) entry which is preliminary data.</text>
</comment>